<gene>
    <name evidence="1" type="ORF">L211DRAFT_29443</name>
</gene>
<protein>
    <submittedName>
        <fullName evidence="1">Uncharacterized protein</fullName>
    </submittedName>
</protein>
<dbReference type="Proteomes" id="UP000267821">
    <property type="component" value="Unassembled WGS sequence"/>
</dbReference>
<evidence type="ECO:0000313" key="2">
    <source>
        <dbReference type="Proteomes" id="UP000267821"/>
    </source>
</evidence>
<proteinExistence type="predicted"/>
<dbReference type="AlphaFoldDB" id="A0A3N4M7N1"/>
<dbReference type="InParanoid" id="A0A3N4M7N1"/>
<accession>A0A3N4M7N1</accession>
<evidence type="ECO:0000313" key="1">
    <source>
        <dbReference type="EMBL" id="RPB29609.1"/>
    </source>
</evidence>
<reference evidence="1 2" key="1">
    <citation type="journal article" date="2018" name="Nat. Ecol. Evol.">
        <title>Pezizomycetes genomes reveal the molecular basis of ectomycorrhizal truffle lifestyle.</title>
        <authorList>
            <person name="Murat C."/>
            <person name="Payen T."/>
            <person name="Noel B."/>
            <person name="Kuo A."/>
            <person name="Morin E."/>
            <person name="Chen J."/>
            <person name="Kohler A."/>
            <person name="Krizsan K."/>
            <person name="Balestrini R."/>
            <person name="Da Silva C."/>
            <person name="Montanini B."/>
            <person name="Hainaut M."/>
            <person name="Levati E."/>
            <person name="Barry K.W."/>
            <person name="Belfiori B."/>
            <person name="Cichocki N."/>
            <person name="Clum A."/>
            <person name="Dockter R.B."/>
            <person name="Fauchery L."/>
            <person name="Guy J."/>
            <person name="Iotti M."/>
            <person name="Le Tacon F."/>
            <person name="Lindquist E.A."/>
            <person name="Lipzen A."/>
            <person name="Malagnac F."/>
            <person name="Mello A."/>
            <person name="Molinier V."/>
            <person name="Miyauchi S."/>
            <person name="Poulain J."/>
            <person name="Riccioni C."/>
            <person name="Rubini A."/>
            <person name="Sitrit Y."/>
            <person name="Splivallo R."/>
            <person name="Traeger S."/>
            <person name="Wang M."/>
            <person name="Zifcakova L."/>
            <person name="Wipf D."/>
            <person name="Zambonelli A."/>
            <person name="Paolocci F."/>
            <person name="Nowrousian M."/>
            <person name="Ottonello S."/>
            <person name="Baldrian P."/>
            <person name="Spatafora J.W."/>
            <person name="Henrissat B."/>
            <person name="Nagy L.G."/>
            <person name="Aury J.M."/>
            <person name="Wincker P."/>
            <person name="Grigoriev I.V."/>
            <person name="Bonfante P."/>
            <person name="Martin F.M."/>
        </authorList>
    </citation>
    <scope>NUCLEOTIDE SEQUENCE [LARGE SCALE GENOMIC DNA]</scope>
    <source>
        <strain evidence="1 2">ATCC MYA-4762</strain>
    </source>
</reference>
<name>A0A3N4M7N1_9PEZI</name>
<sequence length="83" mass="9235">MFCASFTAAIARVAAAADSAVMAGILPLNITFYVIRFMVFKLAYSVLLWISNFFSLIITNMHLGTVHACSNHTNFSFRQTYCT</sequence>
<dbReference type="EMBL" id="ML121527">
    <property type="protein sequence ID" value="RPB29609.1"/>
    <property type="molecule type" value="Genomic_DNA"/>
</dbReference>
<keyword evidence="2" id="KW-1185">Reference proteome</keyword>
<organism evidence="1 2">
    <name type="scientific">Terfezia boudieri ATCC MYA-4762</name>
    <dbReference type="NCBI Taxonomy" id="1051890"/>
    <lineage>
        <taxon>Eukaryota</taxon>
        <taxon>Fungi</taxon>
        <taxon>Dikarya</taxon>
        <taxon>Ascomycota</taxon>
        <taxon>Pezizomycotina</taxon>
        <taxon>Pezizomycetes</taxon>
        <taxon>Pezizales</taxon>
        <taxon>Pezizaceae</taxon>
        <taxon>Terfezia</taxon>
    </lineage>
</organism>